<dbReference type="RefSeq" id="WP_006985788.1">
    <property type="nucleotide sequence ID" value="NZ_JH417935.1"/>
</dbReference>
<organism evidence="1 2">
    <name type="scientific">Cardiobacterium valvarum F0432</name>
    <dbReference type="NCBI Taxonomy" id="797473"/>
    <lineage>
        <taxon>Bacteria</taxon>
        <taxon>Pseudomonadati</taxon>
        <taxon>Pseudomonadota</taxon>
        <taxon>Gammaproteobacteria</taxon>
        <taxon>Cardiobacteriales</taxon>
        <taxon>Cardiobacteriaceae</taxon>
        <taxon>Cardiobacterium</taxon>
    </lineage>
</organism>
<comment type="caution">
    <text evidence="1">The sequence shown here is derived from an EMBL/GenBank/DDBJ whole genome shotgun (WGS) entry which is preliminary data.</text>
</comment>
<evidence type="ECO:0000313" key="1">
    <source>
        <dbReference type="EMBL" id="EHM53367.1"/>
    </source>
</evidence>
<reference evidence="1 2" key="1">
    <citation type="submission" date="2011-08" db="EMBL/GenBank/DDBJ databases">
        <authorList>
            <person name="Weinstock G."/>
            <person name="Sodergren E."/>
            <person name="Clifton S."/>
            <person name="Fulton L."/>
            <person name="Fulton B."/>
            <person name="Courtney L."/>
            <person name="Fronick C."/>
            <person name="Harrison M."/>
            <person name="Strong C."/>
            <person name="Farmer C."/>
            <person name="Delahaunty K."/>
            <person name="Markovic C."/>
            <person name="Hall O."/>
            <person name="Minx P."/>
            <person name="Tomlinson C."/>
            <person name="Mitreva M."/>
            <person name="Hou S."/>
            <person name="Chen J."/>
            <person name="Wollam A."/>
            <person name="Pepin K.H."/>
            <person name="Johnson M."/>
            <person name="Bhonagiri V."/>
            <person name="Zhang X."/>
            <person name="Suruliraj S."/>
            <person name="Warren W."/>
            <person name="Chinwalla A."/>
            <person name="Mardis E.R."/>
            <person name="Wilson R.K."/>
        </authorList>
    </citation>
    <scope>NUCLEOTIDE SEQUENCE [LARGE SCALE GENOMIC DNA]</scope>
    <source>
        <strain evidence="1 2">F0432</strain>
    </source>
</reference>
<protein>
    <submittedName>
        <fullName evidence="1">Uncharacterized protein</fullName>
    </submittedName>
</protein>
<accession>G9ZG85</accession>
<evidence type="ECO:0000313" key="2">
    <source>
        <dbReference type="Proteomes" id="UP000004750"/>
    </source>
</evidence>
<proteinExistence type="predicted"/>
<dbReference type="Proteomes" id="UP000004750">
    <property type="component" value="Unassembled WGS sequence"/>
</dbReference>
<sequence>MTPEQKAAIAAKLGADLAPLDNDRLIELCLLHRAQPKALESFPNALTAEINRRFTAAEITRDDVPYSILQHFANQFTGVVPYFHRLMQDMAATVNRDIWFTDNAEAFKAALANEEAAAWLAGQASILDKCLGNRLALGYIAQSTVAATAILTRAEALAQWKNAPALWDIWPQHAAGMQVLAKSAELVQYIIDTAAALAAVVASETAMKAVVASETAMKAVLASETAIKAVVASETAMKAVAASETAMKAVAASSFALKFIATTDGSRKILMAHNKALQAVRTVMYETVQRSWKKILGTTLRDGQSGEHYDSGNSALTSPANALVFVCLGSYSSSYPGGRHRLEHPDGSIAADGGYRDTPQSMIAVDGVSFAGAKVKQTVEYGGSYAEVWAPQG</sequence>
<dbReference type="EMBL" id="AGCM01000103">
    <property type="protein sequence ID" value="EHM53367.1"/>
    <property type="molecule type" value="Genomic_DNA"/>
</dbReference>
<dbReference type="HOGENOM" id="CLU_701484_0_0_6"/>
<gene>
    <name evidence="1" type="ORF">HMPREF9080_01788</name>
</gene>
<dbReference type="STRING" id="797473.HMPREF9080_01788"/>
<dbReference type="AlphaFoldDB" id="G9ZG85"/>
<name>G9ZG85_9GAMM</name>